<accession>A0A7L4UMB5</accession>
<proteinExistence type="predicted"/>
<organism evidence="3 4">
    <name type="scientific">Balneicella halophila</name>
    <dbReference type="NCBI Taxonomy" id="1537566"/>
    <lineage>
        <taxon>Bacteria</taxon>
        <taxon>Pseudomonadati</taxon>
        <taxon>Bacteroidota</taxon>
        <taxon>Bacteroidia</taxon>
        <taxon>Bacteroidales</taxon>
        <taxon>Balneicellaceae</taxon>
        <taxon>Balneicella</taxon>
    </lineage>
</organism>
<keyword evidence="2" id="KW-0472">Membrane</keyword>
<sequence>MMINNRRQKEMKTTKSIIILAAFLIMAAVVVDLYFLLDVDTPNKYVGAYIGIAAIATLFIPLVLIPRTEQKIRRLKQKIEEKDQEIGRLQKSLEQSNEVINIVPNKGNDVEM</sequence>
<feature type="transmembrane region" description="Helical" evidence="2">
    <location>
        <begin position="48"/>
        <end position="66"/>
    </location>
</feature>
<keyword evidence="2" id="KW-1133">Transmembrane helix</keyword>
<dbReference type="Proteomes" id="UP000251835">
    <property type="component" value="Unassembled WGS sequence"/>
</dbReference>
<comment type="caution">
    <text evidence="3">The sequence shown here is derived from an EMBL/GenBank/DDBJ whole genome shotgun (WGS) entry which is preliminary data.</text>
</comment>
<feature type="coiled-coil region" evidence="1">
    <location>
        <begin position="65"/>
        <end position="99"/>
    </location>
</feature>
<evidence type="ECO:0000313" key="3">
    <source>
        <dbReference type="EMBL" id="PVX49374.1"/>
    </source>
</evidence>
<keyword evidence="4" id="KW-1185">Reference proteome</keyword>
<evidence type="ECO:0000256" key="2">
    <source>
        <dbReference type="SAM" id="Phobius"/>
    </source>
</evidence>
<evidence type="ECO:0000313" key="4">
    <source>
        <dbReference type="Proteomes" id="UP000251835"/>
    </source>
</evidence>
<dbReference type="EMBL" id="QENZ01000006">
    <property type="protein sequence ID" value="PVX49374.1"/>
    <property type="molecule type" value="Genomic_DNA"/>
</dbReference>
<gene>
    <name evidence="3" type="ORF">C7377_1790</name>
</gene>
<feature type="transmembrane region" description="Helical" evidence="2">
    <location>
        <begin position="16"/>
        <end position="36"/>
    </location>
</feature>
<keyword evidence="2" id="KW-0812">Transmembrane</keyword>
<dbReference type="AlphaFoldDB" id="A0A7L4UMB5"/>
<keyword evidence="1" id="KW-0175">Coiled coil</keyword>
<evidence type="ECO:0000256" key="1">
    <source>
        <dbReference type="SAM" id="Coils"/>
    </source>
</evidence>
<reference evidence="3 4" key="1">
    <citation type="submission" date="2018-05" db="EMBL/GenBank/DDBJ databases">
        <title>Genomic Encyclopedia of Type Strains, Phase IV (KMG-IV): sequencing the most valuable type-strain genomes for metagenomic binning, comparative biology and taxonomic classification.</title>
        <authorList>
            <person name="Goeker M."/>
        </authorList>
    </citation>
    <scope>NUCLEOTIDE SEQUENCE [LARGE SCALE GENOMIC DNA]</scope>
    <source>
        <strain evidence="3 4">DSM 28579</strain>
    </source>
</reference>
<name>A0A7L4UMB5_BALHA</name>
<protein>
    <submittedName>
        <fullName evidence="3">Uncharacterized protein</fullName>
    </submittedName>
</protein>